<comment type="caution">
    <text evidence="1">The sequence shown here is derived from an EMBL/GenBank/DDBJ whole genome shotgun (WGS) entry which is preliminary data.</text>
</comment>
<proteinExistence type="predicted"/>
<sequence length="169" mass="18422">MKKELTGGHPSLVGISLSETRLVGTGRHHNNSSSSLPVNWNTQTAPSSSDSSPRTPGTQIVAAVTPGVHHRRRPGFLSSLKPLSERGCRNIGFENPNLRLILILRLNAPPLVRPPPKMVTDRSLHLQIEESRFMGCSDEFKAPWLLESEGKTIVGMVTVAKSEGEEEKG</sequence>
<evidence type="ECO:0000313" key="2">
    <source>
        <dbReference type="Proteomes" id="UP001056120"/>
    </source>
</evidence>
<gene>
    <name evidence="1" type="ORF">L1987_48417</name>
</gene>
<dbReference type="EMBL" id="CM042033">
    <property type="protein sequence ID" value="KAI3773878.1"/>
    <property type="molecule type" value="Genomic_DNA"/>
</dbReference>
<dbReference type="Proteomes" id="UP001056120">
    <property type="component" value="Linkage Group LG16"/>
</dbReference>
<evidence type="ECO:0000313" key="1">
    <source>
        <dbReference type="EMBL" id="KAI3773878.1"/>
    </source>
</evidence>
<reference evidence="2" key="1">
    <citation type="journal article" date="2022" name="Mol. Ecol. Resour.">
        <title>The genomes of chicory, endive, great burdock and yacon provide insights into Asteraceae palaeo-polyploidization history and plant inulin production.</title>
        <authorList>
            <person name="Fan W."/>
            <person name="Wang S."/>
            <person name="Wang H."/>
            <person name="Wang A."/>
            <person name="Jiang F."/>
            <person name="Liu H."/>
            <person name="Zhao H."/>
            <person name="Xu D."/>
            <person name="Zhang Y."/>
        </authorList>
    </citation>
    <scope>NUCLEOTIDE SEQUENCE [LARGE SCALE GENOMIC DNA]</scope>
    <source>
        <strain evidence="2">cv. Yunnan</strain>
    </source>
</reference>
<protein>
    <submittedName>
        <fullName evidence="1">Uncharacterized protein</fullName>
    </submittedName>
</protein>
<keyword evidence="2" id="KW-1185">Reference proteome</keyword>
<reference evidence="1 2" key="2">
    <citation type="journal article" date="2022" name="Mol. Ecol. Resour.">
        <title>The genomes of chicory, endive, great burdock and yacon provide insights into Asteraceae paleo-polyploidization history and plant inulin production.</title>
        <authorList>
            <person name="Fan W."/>
            <person name="Wang S."/>
            <person name="Wang H."/>
            <person name="Wang A."/>
            <person name="Jiang F."/>
            <person name="Liu H."/>
            <person name="Zhao H."/>
            <person name="Xu D."/>
            <person name="Zhang Y."/>
        </authorList>
    </citation>
    <scope>NUCLEOTIDE SEQUENCE [LARGE SCALE GENOMIC DNA]</scope>
    <source>
        <strain evidence="2">cv. Yunnan</strain>
        <tissue evidence="1">Leaves</tissue>
    </source>
</reference>
<name>A0ACB9FSJ1_9ASTR</name>
<organism evidence="1 2">
    <name type="scientific">Smallanthus sonchifolius</name>
    <dbReference type="NCBI Taxonomy" id="185202"/>
    <lineage>
        <taxon>Eukaryota</taxon>
        <taxon>Viridiplantae</taxon>
        <taxon>Streptophyta</taxon>
        <taxon>Embryophyta</taxon>
        <taxon>Tracheophyta</taxon>
        <taxon>Spermatophyta</taxon>
        <taxon>Magnoliopsida</taxon>
        <taxon>eudicotyledons</taxon>
        <taxon>Gunneridae</taxon>
        <taxon>Pentapetalae</taxon>
        <taxon>asterids</taxon>
        <taxon>campanulids</taxon>
        <taxon>Asterales</taxon>
        <taxon>Asteraceae</taxon>
        <taxon>Asteroideae</taxon>
        <taxon>Heliantheae alliance</taxon>
        <taxon>Millerieae</taxon>
        <taxon>Smallanthus</taxon>
    </lineage>
</organism>
<accession>A0ACB9FSJ1</accession>